<sequence length="407" mass="45792">MKALFISPNSPFESIGGVERYVINLINYFKKRKDIKTFLILPTTEKSHTTVDGNMTIYYDNNLSIPRKKRSAVNKASKEQGFSDLIEEIIKKHGIDVICAENILFGPPAGYSFRLNMIAALYKIPLMLRLHMYAETPLRIALTNELMWDRVSCVSKSVAGDCFQKGTNISKLSTDYLGVNTLDFNPIPKSRDALKIELGLEKDVKIVLTAGRIITGSKNMLREKGMINLIEAFSRISPRYPKLRLLIAVAKASDNLKDEFDNTFEMLLGYIKINNIEDKTIVKMFELDQMPNVYRGSDVLVLPAEKNETLGQIFLEAMACGLPVIGAKTGGMPEIISDGYSGYLVQPNDPIILAQKIEKILTDKKVRNTFIKNGHITVEEKFTAEKQFADFHTLLKSIVISNKKIIL</sequence>
<dbReference type="InterPro" id="IPR028098">
    <property type="entry name" value="Glyco_trans_4-like_N"/>
</dbReference>
<dbReference type="SUPFAM" id="SSF53756">
    <property type="entry name" value="UDP-Glycosyltransferase/glycogen phosphorylase"/>
    <property type="match status" value="1"/>
</dbReference>
<dbReference type="InterPro" id="IPR001296">
    <property type="entry name" value="Glyco_trans_1"/>
</dbReference>
<accession>A0A0G0JPT5</accession>
<evidence type="ECO:0000313" key="3">
    <source>
        <dbReference type="EMBL" id="KKQ38934.1"/>
    </source>
</evidence>
<protein>
    <submittedName>
        <fullName evidence="3">Glycosyl transferase group 1</fullName>
    </submittedName>
</protein>
<evidence type="ECO:0000313" key="4">
    <source>
        <dbReference type="Proteomes" id="UP000034471"/>
    </source>
</evidence>
<proteinExistence type="predicted"/>
<name>A0A0G0JPT5_9BACT</name>
<dbReference type="PANTHER" id="PTHR45947">
    <property type="entry name" value="SULFOQUINOVOSYL TRANSFERASE SQD2"/>
    <property type="match status" value="1"/>
</dbReference>
<dbReference type="STRING" id="1618481.US54_C0001G0059"/>
<feature type="domain" description="Glycosyltransferase subfamily 4-like N-terminal" evidence="2">
    <location>
        <begin position="15"/>
        <end position="180"/>
    </location>
</feature>
<evidence type="ECO:0000259" key="2">
    <source>
        <dbReference type="Pfam" id="PF13439"/>
    </source>
</evidence>
<dbReference type="CDD" id="cd03801">
    <property type="entry name" value="GT4_PimA-like"/>
    <property type="match status" value="1"/>
</dbReference>
<dbReference type="Pfam" id="PF00534">
    <property type="entry name" value="Glycos_transf_1"/>
    <property type="match status" value="1"/>
</dbReference>
<dbReference type="InterPro" id="IPR050194">
    <property type="entry name" value="Glycosyltransferase_grp1"/>
</dbReference>
<gene>
    <name evidence="3" type="ORF">US54_C0001G0059</name>
</gene>
<dbReference type="AlphaFoldDB" id="A0A0G0JPT5"/>
<reference evidence="3 4" key="1">
    <citation type="journal article" date="2015" name="Nature">
        <title>rRNA introns, odd ribosomes, and small enigmatic genomes across a large radiation of phyla.</title>
        <authorList>
            <person name="Brown C.T."/>
            <person name="Hug L.A."/>
            <person name="Thomas B.C."/>
            <person name="Sharon I."/>
            <person name="Castelle C.J."/>
            <person name="Singh A."/>
            <person name="Wilkins M.J."/>
            <person name="Williams K.H."/>
            <person name="Banfield J.F."/>
        </authorList>
    </citation>
    <scope>NUCLEOTIDE SEQUENCE [LARGE SCALE GENOMIC DNA]</scope>
</reference>
<dbReference type="GO" id="GO:0016757">
    <property type="term" value="F:glycosyltransferase activity"/>
    <property type="evidence" value="ECO:0007669"/>
    <property type="project" value="InterPro"/>
</dbReference>
<dbReference type="PANTHER" id="PTHR45947:SF3">
    <property type="entry name" value="SULFOQUINOVOSYL TRANSFERASE SQD2"/>
    <property type="match status" value="1"/>
</dbReference>
<feature type="domain" description="Glycosyl transferase family 1" evidence="1">
    <location>
        <begin position="213"/>
        <end position="374"/>
    </location>
</feature>
<dbReference type="Pfam" id="PF13439">
    <property type="entry name" value="Glyco_transf_4"/>
    <property type="match status" value="1"/>
</dbReference>
<dbReference type="Gene3D" id="3.40.50.2000">
    <property type="entry name" value="Glycogen Phosphorylase B"/>
    <property type="match status" value="2"/>
</dbReference>
<dbReference type="Proteomes" id="UP000034471">
    <property type="component" value="Unassembled WGS sequence"/>
</dbReference>
<keyword evidence="3" id="KW-0808">Transferase</keyword>
<dbReference type="EMBL" id="LBTJ01000001">
    <property type="protein sequence ID" value="KKQ38934.1"/>
    <property type="molecule type" value="Genomic_DNA"/>
</dbReference>
<comment type="caution">
    <text evidence="3">The sequence shown here is derived from an EMBL/GenBank/DDBJ whole genome shotgun (WGS) entry which is preliminary data.</text>
</comment>
<organism evidence="3 4">
    <name type="scientific">Candidatus Roizmanbacteria bacterium GW2011_GWA2_37_7</name>
    <dbReference type="NCBI Taxonomy" id="1618481"/>
    <lineage>
        <taxon>Bacteria</taxon>
        <taxon>Candidatus Roizmaniibacteriota</taxon>
    </lineage>
</organism>
<evidence type="ECO:0000259" key="1">
    <source>
        <dbReference type="Pfam" id="PF00534"/>
    </source>
</evidence>